<proteinExistence type="predicted"/>
<evidence type="ECO:0000313" key="1">
    <source>
        <dbReference type="EMBL" id="TYO98406.1"/>
    </source>
</evidence>
<accession>A0A5D3WKF4</accession>
<sequence>MQTPAVECIAKGKAHKKYEFGCKVSVVTTCKDNWIVGVEALHNSPFDGHTLKGALQQAARLVGWIPKNAYCGRGDKGNPKHLSETAVHLANRRKSSMTRSEWCWFKRRSAIEPVIGHIKQDKRMGRNYLKGIDGDKMNAILAGCGLTCESSCGYSFGFFLKSYVGSDYLSCRPDWTPWPLCGNNLMSRQLAWVVDFKNPEAKNRIFQGRLF</sequence>
<organism evidence="1 2">
    <name type="scientific">Geothermobacter ehrlichii</name>
    <dbReference type="NCBI Taxonomy" id="213224"/>
    <lineage>
        <taxon>Bacteria</taxon>
        <taxon>Pseudomonadati</taxon>
        <taxon>Thermodesulfobacteriota</taxon>
        <taxon>Desulfuromonadia</taxon>
        <taxon>Desulfuromonadales</taxon>
        <taxon>Geothermobacteraceae</taxon>
        <taxon>Geothermobacter</taxon>
    </lineage>
</organism>
<dbReference type="OrthoDB" id="9770860at2"/>
<evidence type="ECO:0000313" key="2">
    <source>
        <dbReference type="Proteomes" id="UP000324159"/>
    </source>
</evidence>
<dbReference type="Proteomes" id="UP000324159">
    <property type="component" value="Unassembled WGS sequence"/>
</dbReference>
<dbReference type="EMBL" id="VNIB01000006">
    <property type="protein sequence ID" value="TYO98406.1"/>
    <property type="molecule type" value="Genomic_DNA"/>
</dbReference>
<comment type="caution">
    <text evidence="1">The sequence shown here is derived from an EMBL/GenBank/DDBJ whole genome shotgun (WGS) entry which is preliminary data.</text>
</comment>
<dbReference type="PANTHER" id="PTHR33803">
    <property type="entry name" value="IS1478 TRANSPOSASE"/>
    <property type="match status" value="1"/>
</dbReference>
<protein>
    <recommendedName>
        <fullName evidence="3">DDE family transposase</fullName>
    </recommendedName>
</protein>
<keyword evidence="2" id="KW-1185">Reference proteome</keyword>
<dbReference type="AlphaFoldDB" id="A0A5D3WKF4"/>
<reference evidence="1 2" key="1">
    <citation type="submission" date="2019-07" db="EMBL/GenBank/DDBJ databases">
        <title>Genomic Encyclopedia of Type Strains, Phase IV (KMG-IV): sequencing the most valuable type-strain genomes for metagenomic binning, comparative biology and taxonomic classification.</title>
        <authorList>
            <person name="Goeker M."/>
        </authorList>
    </citation>
    <scope>NUCLEOTIDE SEQUENCE [LARGE SCALE GENOMIC DNA]</scope>
    <source>
        <strain evidence="1 2">SS015</strain>
    </source>
</reference>
<name>A0A5D3WKF4_9BACT</name>
<evidence type="ECO:0008006" key="3">
    <source>
        <dbReference type="Google" id="ProtNLM"/>
    </source>
</evidence>
<dbReference type="PANTHER" id="PTHR33803:SF3">
    <property type="entry name" value="BLL1974 PROTEIN"/>
    <property type="match status" value="1"/>
</dbReference>
<gene>
    <name evidence="1" type="ORF">EDC39_1065</name>
</gene>